<evidence type="ECO:0000313" key="7">
    <source>
        <dbReference type="Proteomes" id="UP000746747"/>
    </source>
</evidence>
<dbReference type="GO" id="GO:0009408">
    <property type="term" value="P:response to heat"/>
    <property type="evidence" value="ECO:0007669"/>
    <property type="project" value="TreeGrafter"/>
</dbReference>
<comment type="caution">
    <text evidence="6">The sequence shown here is derived from an EMBL/GenBank/DDBJ whole genome shotgun (WGS) entry which is preliminary data.</text>
</comment>
<gene>
    <name evidence="6" type="ORF">CJOHNSTONI_LOCUS6335</name>
</gene>
<evidence type="ECO:0000256" key="2">
    <source>
        <dbReference type="PROSITE-ProRule" id="PRU00285"/>
    </source>
</evidence>
<feature type="compositionally biased region" description="Polar residues" evidence="4">
    <location>
        <begin position="164"/>
        <end position="181"/>
    </location>
</feature>
<dbReference type="GO" id="GO:0005737">
    <property type="term" value="C:cytoplasm"/>
    <property type="evidence" value="ECO:0007669"/>
    <property type="project" value="TreeGrafter"/>
</dbReference>
<dbReference type="EMBL" id="CAKAEH010001450">
    <property type="protein sequence ID" value="CAG9536412.1"/>
    <property type="molecule type" value="Genomic_DNA"/>
</dbReference>
<feature type="domain" description="SHSP" evidence="5">
    <location>
        <begin position="63"/>
        <end position="173"/>
    </location>
</feature>
<dbReference type="AlphaFoldDB" id="A0A8J2MQA6"/>
<dbReference type="GO" id="GO:0005634">
    <property type="term" value="C:nucleus"/>
    <property type="evidence" value="ECO:0007669"/>
    <property type="project" value="TreeGrafter"/>
</dbReference>
<feature type="region of interest" description="Disordered" evidence="4">
    <location>
        <begin position="162"/>
        <end position="198"/>
    </location>
</feature>
<keyword evidence="7" id="KW-1185">Reference proteome</keyword>
<dbReference type="InterPro" id="IPR008978">
    <property type="entry name" value="HSP20-like_chaperone"/>
</dbReference>
<dbReference type="GO" id="GO:0042026">
    <property type="term" value="P:protein refolding"/>
    <property type="evidence" value="ECO:0007669"/>
    <property type="project" value="TreeGrafter"/>
</dbReference>
<evidence type="ECO:0000259" key="5">
    <source>
        <dbReference type="PROSITE" id="PS01031"/>
    </source>
</evidence>
<accession>A0A8J2MQA6</accession>
<dbReference type="PANTHER" id="PTHR45640:SF13">
    <property type="entry name" value="HEAT SHOCK PROTEIN 22-RELATED"/>
    <property type="match status" value="1"/>
</dbReference>
<protein>
    <recommendedName>
        <fullName evidence="5">SHSP domain-containing protein</fullName>
    </recommendedName>
</protein>
<dbReference type="Proteomes" id="UP000746747">
    <property type="component" value="Unassembled WGS sequence"/>
</dbReference>
<name>A0A8J2MQA6_9BILA</name>
<dbReference type="CDD" id="cd06526">
    <property type="entry name" value="metazoan_ACD"/>
    <property type="match status" value="1"/>
</dbReference>
<dbReference type="SUPFAM" id="SSF49764">
    <property type="entry name" value="HSP20-like chaperones"/>
    <property type="match status" value="1"/>
</dbReference>
<dbReference type="PANTHER" id="PTHR45640">
    <property type="entry name" value="HEAT SHOCK PROTEIN HSP-12.2-RELATED"/>
    <property type="match status" value="1"/>
</dbReference>
<dbReference type="GO" id="GO:0051082">
    <property type="term" value="F:unfolded protein binding"/>
    <property type="evidence" value="ECO:0007669"/>
    <property type="project" value="TreeGrafter"/>
</dbReference>
<dbReference type="InterPro" id="IPR001436">
    <property type="entry name" value="Alpha-crystallin/sHSP_animal"/>
</dbReference>
<dbReference type="PRINTS" id="PR00299">
    <property type="entry name" value="ACRYSTALLIN"/>
</dbReference>
<dbReference type="InterPro" id="IPR002068">
    <property type="entry name" value="A-crystallin/Hsp20_dom"/>
</dbReference>
<evidence type="ECO:0000256" key="3">
    <source>
        <dbReference type="RuleBase" id="RU003616"/>
    </source>
</evidence>
<proteinExistence type="inferred from homology"/>
<sequence>MSNPSEQHRDAHPTGRRSYFNDVDFMSFNETVRRMFESLFHGLEQQYRQLGMGWSGPSTDVIPFQYNFGSSVGQVVNDTEKFVMEMDVSQFHPGDLKVSVRRGELSIEGHQKQQRDQHGFIERHFVRRLTLPDDVDDVTLTSHLKDNGILEISARKKNVAPLTPTRNIPIQTHNINRQPSKSSRRNDSNESRTGTSNH</sequence>
<evidence type="ECO:0000256" key="1">
    <source>
        <dbReference type="ARBA" id="ARBA00023016"/>
    </source>
</evidence>
<organism evidence="6 7">
    <name type="scientific">Cercopithifilaria johnstoni</name>
    <dbReference type="NCBI Taxonomy" id="2874296"/>
    <lineage>
        <taxon>Eukaryota</taxon>
        <taxon>Metazoa</taxon>
        <taxon>Ecdysozoa</taxon>
        <taxon>Nematoda</taxon>
        <taxon>Chromadorea</taxon>
        <taxon>Rhabditida</taxon>
        <taxon>Spirurina</taxon>
        <taxon>Spiruromorpha</taxon>
        <taxon>Filarioidea</taxon>
        <taxon>Onchocercidae</taxon>
        <taxon>Cercopithifilaria</taxon>
    </lineage>
</organism>
<evidence type="ECO:0000256" key="4">
    <source>
        <dbReference type="SAM" id="MobiDB-lite"/>
    </source>
</evidence>
<dbReference type="Pfam" id="PF00011">
    <property type="entry name" value="HSP20"/>
    <property type="match status" value="1"/>
</dbReference>
<dbReference type="OrthoDB" id="1431247at2759"/>
<keyword evidence="1" id="KW-0346">Stress response</keyword>
<dbReference type="PROSITE" id="PS01031">
    <property type="entry name" value="SHSP"/>
    <property type="match status" value="1"/>
</dbReference>
<reference evidence="6" key="1">
    <citation type="submission" date="2021-09" db="EMBL/GenBank/DDBJ databases">
        <authorList>
            <consortium name="Pathogen Informatics"/>
        </authorList>
    </citation>
    <scope>NUCLEOTIDE SEQUENCE</scope>
</reference>
<comment type="similarity">
    <text evidence="2 3">Belongs to the small heat shock protein (HSP20) family.</text>
</comment>
<evidence type="ECO:0000313" key="6">
    <source>
        <dbReference type="EMBL" id="CAG9536412.1"/>
    </source>
</evidence>
<dbReference type="Gene3D" id="2.60.40.790">
    <property type="match status" value="1"/>
</dbReference>